<organism evidence="1 2">
    <name type="scientific">Portunus trituberculatus</name>
    <name type="common">Swimming crab</name>
    <name type="synonym">Neptunus trituberculatus</name>
    <dbReference type="NCBI Taxonomy" id="210409"/>
    <lineage>
        <taxon>Eukaryota</taxon>
        <taxon>Metazoa</taxon>
        <taxon>Ecdysozoa</taxon>
        <taxon>Arthropoda</taxon>
        <taxon>Crustacea</taxon>
        <taxon>Multicrustacea</taxon>
        <taxon>Malacostraca</taxon>
        <taxon>Eumalacostraca</taxon>
        <taxon>Eucarida</taxon>
        <taxon>Decapoda</taxon>
        <taxon>Pleocyemata</taxon>
        <taxon>Brachyura</taxon>
        <taxon>Eubrachyura</taxon>
        <taxon>Portunoidea</taxon>
        <taxon>Portunidae</taxon>
        <taxon>Portuninae</taxon>
        <taxon>Portunus</taxon>
    </lineage>
</organism>
<name>A0A5B7IIP1_PORTR</name>
<dbReference type="AlphaFoldDB" id="A0A5B7IIP1"/>
<accession>A0A5B7IIP1</accession>
<sequence>MPSGSDKTAHRLKYKSIYISTTADR</sequence>
<gene>
    <name evidence="1" type="ORF">E2C01_076033</name>
</gene>
<reference evidence="1 2" key="1">
    <citation type="submission" date="2019-05" db="EMBL/GenBank/DDBJ databases">
        <title>Another draft genome of Portunus trituberculatus and its Hox gene families provides insights of decapod evolution.</title>
        <authorList>
            <person name="Jeong J.-H."/>
            <person name="Song I."/>
            <person name="Kim S."/>
            <person name="Choi T."/>
            <person name="Kim D."/>
            <person name="Ryu S."/>
            <person name="Kim W."/>
        </authorList>
    </citation>
    <scope>NUCLEOTIDE SEQUENCE [LARGE SCALE GENOMIC DNA]</scope>
    <source>
        <tissue evidence="1">Muscle</tissue>
    </source>
</reference>
<protein>
    <submittedName>
        <fullName evidence="1">Uncharacterized protein</fullName>
    </submittedName>
</protein>
<comment type="caution">
    <text evidence="1">The sequence shown here is derived from an EMBL/GenBank/DDBJ whole genome shotgun (WGS) entry which is preliminary data.</text>
</comment>
<keyword evidence="2" id="KW-1185">Reference proteome</keyword>
<dbReference type="Proteomes" id="UP000324222">
    <property type="component" value="Unassembled WGS sequence"/>
</dbReference>
<dbReference type="EMBL" id="VSRR010056899">
    <property type="protein sequence ID" value="MPC81417.1"/>
    <property type="molecule type" value="Genomic_DNA"/>
</dbReference>
<proteinExistence type="predicted"/>
<evidence type="ECO:0000313" key="2">
    <source>
        <dbReference type="Proteomes" id="UP000324222"/>
    </source>
</evidence>
<evidence type="ECO:0000313" key="1">
    <source>
        <dbReference type="EMBL" id="MPC81417.1"/>
    </source>
</evidence>